<reference evidence="3" key="1">
    <citation type="submission" date="2016-11" db="EMBL/GenBank/DDBJ databases">
        <authorList>
            <person name="Varghese N."/>
            <person name="Submissions S."/>
        </authorList>
    </citation>
    <scope>NUCLEOTIDE SEQUENCE [LARGE SCALE GENOMIC DNA]</scope>
    <source>
        <strain evidence="3">CGMCC 1.6496</strain>
    </source>
</reference>
<dbReference type="Proteomes" id="UP000184079">
    <property type="component" value="Unassembled WGS sequence"/>
</dbReference>
<feature type="non-terminal residue" evidence="2">
    <location>
        <position position="1"/>
    </location>
</feature>
<dbReference type="AlphaFoldDB" id="A0A1M5UEF2"/>
<feature type="non-terminal residue" evidence="2">
    <location>
        <position position="103"/>
    </location>
</feature>
<evidence type="ECO:0000313" key="3">
    <source>
        <dbReference type="Proteomes" id="UP000184079"/>
    </source>
</evidence>
<sequence>ENGEAVEEEQLDEENGEAVEEGQLDEENGEIEKKQKGDHNSNPKVVEKRNLKASMARSWGDYFKVTSDNATVYDIRNGKYKKVGQLIKGQEYKRVGQSGNYHK</sequence>
<feature type="region of interest" description="Disordered" evidence="1">
    <location>
        <begin position="1"/>
        <end position="49"/>
    </location>
</feature>
<feature type="compositionally biased region" description="Basic and acidic residues" evidence="1">
    <location>
        <begin position="30"/>
        <end position="49"/>
    </location>
</feature>
<gene>
    <name evidence="2" type="ORF">SAMN05421807_109144</name>
</gene>
<evidence type="ECO:0000313" key="2">
    <source>
        <dbReference type="EMBL" id="SHH61310.1"/>
    </source>
</evidence>
<feature type="compositionally biased region" description="Acidic residues" evidence="1">
    <location>
        <begin position="1"/>
        <end position="29"/>
    </location>
</feature>
<dbReference type="RefSeq" id="WP_170861753.1">
    <property type="nucleotide sequence ID" value="NZ_FQXD01000009.1"/>
</dbReference>
<keyword evidence="3" id="KW-1185">Reference proteome</keyword>
<protein>
    <submittedName>
        <fullName evidence="2">Uncharacterized protein</fullName>
    </submittedName>
</protein>
<proteinExistence type="predicted"/>
<dbReference type="EMBL" id="FQXD01000009">
    <property type="protein sequence ID" value="SHH61310.1"/>
    <property type="molecule type" value="Genomic_DNA"/>
</dbReference>
<evidence type="ECO:0000256" key="1">
    <source>
        <dbReference type="SAM" id="MobiDB-lite"/>
    </source>
</evidence>
<organism evidence="2 3">
    <name type="scientific">Virgibacillus chiguensis</name>
    <dbReference type="NCBI Taxonomy" id="411959"/>
    <lineage>
        <taxon>Bacteria</taxon>
        <taxon>Bacillati</taxon>
        <taxon>Bacillota</taxon>
        <taxon>Bacilli</taxon>
        <taxon>Bacillales</taxon>
        <taxon>Bacillaceae</taxon>
        <taxon>Virgibacillus</taxon>
    </lineage>
</organism>
<accession>A0A1M5UEF2</accession>
<name>A0A1M5UEF2_9BACI</name>